<dbReference type="AlphaFoldDB" id="A0AAN9M4C4"/>
<accession>A0AAN9M4C4</accession>
<dbReference type="Proteomes" id="UP001374584">
    <property type="component" value="Unassembled WGS sequence"/>
</dbReference>
<proteinExistence type="predicted"/>
<name>A0AAN9M4C4_PHACN</name>
<evidence type="ECO:0000313" key="2">
    <source>
        <dbReference type="Proteomes" id="UP001374584"/>
    </source>
</evidence>
<protein>
    <submittedName>
        <fullName evidence="1">Uncharacterized protein</fullName>
    </submittedName>
</protein>
<comment type="caution">
    <text evidence="1">The sequence shown here is derived from an EMBL/GenBank/DDBJ whole genome shotgun (WGS) entry which is preliminary data.</text>
</comment>
<organism evidence="1 2">
    <name type="scientific">Phaseolus coccineus</name>
    <name type="common">Scarlet runner bean</name>
    <name type="synonym">Phaseolus multiflorus</name>
    <dbReference type="NCBI Taxonomy" id="3886"/>
    <lineage>
        <taxon>Eukaryota</taxon>
        <taxon>Viridiplantae</taxon>
        <taxon>Streptophyta</taxon>
        <taxon>Embryophyta</taxon>
        <taxon>Tracheophyta</taxon>
        <taxon>Spermatophyta</taxon>
        <taxon>Magnoliopsida</taxon>
        <taxon>eudicotyledons</taxon>
        <taxon>Gunneridae</taxon>
        <taxon>Pentapetalae</taxon>
        <taxon>rosids</taxon>
        <taxon>fabids</taxon>
        <taxon>Fabales</taxon>
        <taxon>Fabaceae</taxon>
        <taxon>Papilionoideae</taxon>
        <taxon>50 kb inversion clade</taxon>
        <taxon>NPAAA clade</taxon>
        <taxon>indigoferoid/millettioid clade</taxon>
        <taxon>Phaseoleae</taxon>
        <taxon>Phaseolus</taxon>
    </lineage>
</organism>
<sequence>MLSNSSARIVFPLSLVKWTLSLVTVAWCSPLDLLALCFNTWKGDNVDVASLWINRDLLGPDFCIKTIAKFLILGFSASLHHLSAKKENLDEQNYVLV</sequence>
<gene>
    <name evidence="1" type="ORF">VNO80_21713</name>
</gene>
<evidence type="ECO:0000313" key="1">
    <source>
        <dbReference type="EMBL" id="KAK7347186.1"/>
    </source>
</evidence>
<keyword evidence="2" id="KW-1185">Reference proteome</keyword>
<dbReference type="EMBL" id="JAYMYR010000008">
    <property type="protein sequence ID" value="KAK7347186.1"/>
    <property type="molecule type" value="Genomic_DNA"/>
</dbReference>
<reference evidence="1 2" key="1">
    <citation type="submission" date="2024-01" db="EMBL/GenBank/DDBJ databases">
        <title>The genomes of 5 underutilized Papilionoideae crops provide insights into root nodulation and disease resistanc.</title>
        <authorList>
            <person name="Jiang F."/>
        </authorList>
    </citation>
    <scope>NUCLEOTIDE SEQUENCE [LARGE SCALE GENOMIC DNA]</scope>
    <source>
        <strain evidence="1">JINMINGXINNONG_FW02</strain>
        <tissue evidence="1">Leaves</tissue>
    </source>
</reference>